<dbReference type="Proteomes" id="UP001108025">
    <property type="component" value="Unassembled WGS sequence"/>
</dbReference>
<dbReference type="RefSeq" id="WP_230666164.1">
    <property type="nucleotide sequence ID" value="NZ_JAJNAY010000001.1"/>
</dbReference>
<organism evidence="2 3">
    <name type="scientific">Chryseobacterium turcicum</name>
    <dbReference type="NCBI Taxonomy" id="2898076"/>
    <lineage>
        <taxon>Bacteria</taxon>
        <taxon>Pseudomonadati</taxon>
        <taxon>Bacteroidota</taxon>
        <taxon>Flavobacteriia</taxon>
        <taxon>Flavobacteriales</taxon>
        <taxon>Weeksellaceae</taxon>
        <taxon>Chryseobacterium group</taxon>
        <taxon>Chryseobacterium</taxon>
    </lineage>
</organism>
<evidence type="ECO:0000313" key="2">
    <source>
        <dbReference type="EMBL" id="MCD1115277.1"/>
    </source>
</evidence>
<feature type="transmembrane region" description="Helical" evidence="1">
    <location>
        <begin position="52"/>
        <end position="77"/>
    </location>
</feature>
<keyword evidence="3" id="KW-1185">Reference proteome</keyword>
<keyword evidence="1" id="KW-0472">Membrane</keyword>
<sequence length="145" mass="17059">MKLFPLHIIIKDLSFLMLYFLIMKFNLTNETFLPETTKYFSGVSQANIVDMLMAALFYNFIPIIISCILYYPIVLLGRKIFNRKNNLQVLSTAFLLSITTPIIYIFGYKMELDTMNKAEIISWILTFVISVSIYYLSNRIIYQNY</sequence>
<keyword evidence="1" id="KW-0812">Transmembrane</keyword>
<evidence type="ECO:0000313" key="3">
    <source>
        <dbReference type="Proteomes" id="UP001108025"/>
    </source>
</evidence>
<comment type="caution">
    <text evidence="2">The sequence shown here is derived from an EMBL/GenBank/DDBJ whole genome shotgun (WGS) entry which is preliminary data.</text>
</comment>
<gene>
    <name evidence="2" type="ORF">LO744_00095</name>
</gene>
<reference evidence="2" key="1">
    <citation type="submission" date="2021-11" db="EMBL/GenBank/DDBJ databases">
        <title>Description of novel Chryseobacterium species.</title>
        <authorList>
            <person name="Saticioglu I.B."/>
            <person name="Ay H."/>
            <person name="Altun S."/>
            <person name="Duman M."/>
        </authorList>
    </citation>
    <scope>NUCLEOTIDE SEQUENCE</scope>
    <source>
        <strain evidence="2">C-17</strain>
    </source>
</reference>
<accession>A0A9Q3UZ98</accession>
<name>A0A9Q3UZ98_9FLAO</name>
<evidence type="ECO:0000256" key="1">
    <source>
        <dbReference type="SAM" id="Phobius"/>
    </source>
</evidence>
<dbReference type="AlphaFoldDB" id="A0A9Q3UZ98"/>
<feature type="transmembrane region" description="Helical" evidence="1">
    <location>
        <begin position="120"/>
        <end position="137"/>
    </location>
</feature>
<proteinExistence type="predicted"/>
<feature type="transmembrane region" description="Helical" evidence="1">
    <location>
        <begin position="12"/>
        <end position="32"/>
    </location>
</feature>
<feature type="transmembrane region" description="Helical" evidence="1">
    <location>
        <begin position="89"/>
        <end position="108"/>
    </location>
</feature>
<protein>
    <submittedName>
        <fullName evidence="2">Uncharacterized protein</fullName>
    </submittedName>
</protein>
<keyword evidence="1" id="KW-1133">Transmembrane helix</keyword>
<dbReference type="EMBL" id="JAJNAY010000001">
    <property type="protein sequence ID" value="MCD1115277.1"/>
    <property type="molecule type" value="Genomic_DNA"/>
</dbReference>